<organism evidence="4 5">
    <name type="scientific">Thlaspi arvense</name>
    <name type="common">Field penny-cress</name>
    <dbReference type="NCBI Taxonomy" id="13288"/>
    <lineage>
        <taxon>Eukaryota</taxon>
        <taxon>Viridiplantae</taxon>
        <taxon>Streptophyta</taxon>
        <taxon>Embryophyta</taxon>
        <taxon>Tracheophyta</taxon>
        <taxon>Spermatophyta</taxon>
        <taxon>Magnoliopsida</taxon>
        <taxon>eudicotyledons</taxon>
        <taxon>Gunneridae</taxon>
        <taxon>Pentapetalae</taxon>
        <taxon>rosids</taxon>
        <taxon>malvids</taxon>
        <taxon>Brassicales</taxon>
        <taxon>Brassicaceae</taxon>
        <taxon>Thlaspideae</taxon>
        <taxon>Thlaspi</taxon>
    </lineage>
</organism>
<evidence type="ECO:0000256" key="1">
    <source>
        <dbReference type="PROSITE-ProRule" id="PRU00042"/>
    </source>
</evidence>
<dbReference type="EMBL" id="OU466858">
    <property type="protein sequence ID" value="CAH2044936.1"/>
    <property type="molecule type" value="Genomic_DNA"/>
</dbReference>
<gene>
    <name evidence="4" type="ORF">TAV2_LOCUS5163</name>
</gene>
<evidence type="ECO:0000259" key="3">
    <source>
        <dbReference type="PROSITE" id="PS50157"/>
    </source>
</evidence>
<evidence type="ECO:0000313" key="5">
    <source>
        <dbReference type="Proteomes" id="UP000836841"/>
    </source>
</evidence>
<dbReference type="AlphaFoldDB" id="A0AAU9RQM4"/>
<feature type="domain" description="C2H2-type" evidence="3">
    <location>
        <begin position="6"/>
        <end position="33"/>
    </location>
</feature>
<dbReference type="PROSITE" id="PS00028">
    <property type="entry name" value="ZINC_FINGER_C2H2_1"/>
    <property type="match status" value="2"/>
</dbReference>
<dbReference type="InterPro" id="IPR013087">
    <property type="entry name" value="Znf_C2H2_type"/>
</dbReference>
<evidence type="ECO:0000313" key="4">
    <source>
        <dbReference type="EMBL" id="CAH2044936.1"/>
    </source>
</evidence>
<keyword evidence="1" id="KW-0863">Zinc-finger</keyword>
<dbReference type="PANTHER" id="PTHR46869">
    <property type="entry name" value="C2H2-LIKE ZINC FINGER PROTEIN"/>
    <property type="match status" value="1"/>
</dbReference>
<feature type="region of interest" description="Disordered" evidence="2">
    <location>
        <begin position="174"/>
        <end position="206"/>
    </location>
</feature>
<dbReference type="GO" id="GO:0008270">
    <property type="term" value="F:zinc ion binding"/>
    <property type="evidence" value="ECO:0007669"/>
    <property type="project" value="UniProtKB-KW"/>
</dbReference>
<dbReference type="InterPro" id="IPR036236">
    <property type="entry name" value="Znf_C2H2_sf"/>
</dbReference>
<proteinExistence type="predicted"/>
<accession>A0AAU9RQM4</accession>
<dbReference type="Gene3D" id="3.30.160.60">
    <property type="entry name" value="Classic Zinc Finger"/>
    <property type="match status" value="1"/>
</dbReference>
<keyword evidence="1" id="KW-0862">Zinc</keyword>
<protein>
    <recommendedName>
        <fullName evidence="3">C2H2-type domain-containing protein</fullName>
    </recommendedName>
</protein>
<sequence length="506" mass="56067">MSQSLHVCEICGKKFATVKAVYGHQRIHSGLKWNWGRKESRFCSISTSAKQTSMKSETLHPYRRGFKASSSSLSLKECSSFMTGIEKHEMSEAAVSLVMFSERVAVIRSLTPGENAMDLEVKSTMQGKIIHCGEWKQEPSEVFCHSDAVGKSSTCSDVVAQALPFPLRIKLQTKPESNQRLHSQLAHKKKDSKGGRSLSVLADSGTKKEFEDRDTNVKKQCVESKQESSEVFCHSDAVGKSSTCNDSVAQALPFRLRIKLQTKPASNQRLHRSIKGQLAHKKEGSKGGRSLSVLADSGVKKEFEDRDTNVKEEFAESKQEFSEVFCHSGFGKSSTCNDVVAQALPFPLRIKLQTKPGARFTLSVLPDSGAKKAVPQPSFFEVPQGELIELRDTNGKEHYAEAKRGVSDIVAEALPFHLRSKLQKILESNSSYQCKTCGKSFGCFQAVGGHQRLHRPTSGKLARKRRRFEDSLCGYDSSEAKEIVSQLSSFEVSQEELIELGDTTLM</sequence>
<dbReference type="PANTHER" id="PTHR46869:SF6">
    <property type="entry name" value="C2H2-TYPE DOMAIN-CONTAINING PROTEIN"/>
    <property type="match status" value="1"/>
</dbReference>
<evidence type="ECO:0000256" key="2">
    <source>
        <dbReference type="SAM" id="MobiDB-lite"/>
    </source>
</evidence>
<dbReference type="Pfam" id="PF13912">
    <property type="entry name" value="zf-C2H2_6"/>
    <property type="match status" value="2"/>
</dbReference>
<keyword evidence="1" id="KW-0479">Metal-binding</keyword>
<feature type="domain" description="C2H2-type" evidence="3">
    <location>
        <begin position="432"/>
        <end position="454"/>
    </location>
</feature>
<keyword evidence="5" id="KW-1185">Reference proteome</keyword>
<name>A0AAU9RQM4_THLAR</name>
<reference evidence="4 5" key="1">
    <citation type="submission" date="2022-03" db="EMBL/GenBank/DDBJ databases">
        <authorList>
            <person name="Nunn A."/>
            <person name="Chopra R."/>
            <person name="Nunn A."/>
            <person name="Contreras Garrido A."/>
        </authorList>
    </citation>
    <scope>NUCLEOTIDE SEQUENCE [LARGE SCALE GENOMIC DNA]</scope>
</reference>
<dbReference type="PROSITE" id="PS50157">
    <property type="entry name" value="ZINC_FINGER_C2H2_2"/>
    <property type="match status" value="2"/>
</dbReference>
<dbReference type="SMART" id="SM00355">
    <property type="entry name" value="ZnF_C2H2"/>
    <property type="match status" value="2"/>
</dbReference>
<dbReference type="Proteomes" id="UP000836841">
    <property type="component" value="Chromosome 2"/>
</dbReference>
<dbReference type="SUPFAM" id="SSF57667">
    <property type="entry name" value="beta-beta-alpha zinc fingers"/>
    <property type="match status" value="2"/>
</dbReference>